<dbReference type="OrthoDB" id="5497412at2"/>
<gene>
    <name evidence="1" type="ORF">D3273_15770</name>
</gene>
<reference evidence="1 2" key="1">
    <citation type="submission" date="2018-12" db="EMBL/GenBank/DDBJ databases">
        <authorList>
            <person name="Grouzdev D.S."/>
            <person name="Krutkina M.S."/>
        </authorList>
    </citation>
    <scope>NUCLEOTIDE SEQUENCE [LARGE SCALE GENOMIC DNA]</scope>
    <source>
        <strain evidence="1 2">RmlP026</strain>
    </source>
</reference>
<dbReference type="EMBL" id="QYBB01000018">
    <property type="protein sequence ID" value="RYC30992.1"/>
    <property type="molecule type" value="Genomic_DNA"/>
</dbReference>
<dbReference type="RefSeq" id="WP_129227847.1">
    <property type="nucleotide sequence ID" value="NZ_QYBB01000018.1"/>
</dbReference>
<accession>A0A4Q2U3T8</accession>
<reference evidence="1 2" key="2">
    <citation type="submission" date="2019-02" db="EMBL/GenBank/DDBJ databases">
        <title>'Lichenibacterium ramalinii' gen. nov. sp. nov., 'Lichenibacterium minor' gen. nov. sp. nov.</title>
        <authorList>
            <person name="Pankratov T."/>
        </authorList>
    </citation>
    <scope>NUCLEOTIDE SEQUENCE [LARGE SCALE GENOMIC DNA]</scope>
    <source>
        <strain evidence="1 2">RmlP026</strain>
    </source>
</reference>
<comment type="caution">
    <text evidence="1">The sequence shown here is derived from an EMBL/GenBank/DDBJ whole genome shotgun (WGS) entry which is preliminary data.</text>
</comment>
<sequence length="190" mass="20558">MAAIGPERWPVTLERIAEAFDGRQVTLRPDDIATIDIRYDVGHIFMKSCVQDFAASKPFVQPVARLSTGAQATAVDILGPAQYGHGECCDEPVLPRGCRAFVAARSSCGGSILSGIAVLRGSRMFDAAERDLGARLSSHLRRAIQVHRELRAARRGRDGTVEALIILRSASCRPGPTERCCSPTPSLQRC</sequence>
<organism evidence="1 2">
    <name type="scientific">Lichenibacterium minor</name>
    <dbReference type="NCBI Taxonomy" id="2316528"/>
    <lineage>
        <taxon>Bacteria</taxon>
        <taxon>Pseudomonadati</taxon>
        <taxon>Pseudomonadota</taxon>
        <taxon>Alphaproteobacteria</taxon>
        <taxon>Hyphomicrobiales</taxon>
        <taxon>Lichenihabitantaceae</taxon>
        <taxon>Lichenibacterium</taxon>
    </lineage>
</organism>
<protein>
    <submittedName>
        <fullName evidence="1">Uncharacterized protein</fullName>
    </submittedName>
</protein>
<name>A0A4Q2U3T8_9HYPH</name>
<dbReference type="Proteomes" id="UP000290759">
    <property type="component" value="Unassembled WGS sequence"/>
</dbReference>
<evidence type="ECO:0000313" key="2">
    <source>
        <dbReference type="Proteomes" id="UP000290759"/>
    </source>
</evidence>
<proteinExistence type="predicted"/>
<dbReference type="AlphaFoldDB" id="A0A4Q2U3T8"/>
<keyword evidence="2" id="KW-1185">Reference proteome</keyword>
<evidence type="ECO:0000313" key="1">
    <source>
        <dbReference type="EMBL" id="RYC30992.1"/>
    </source>
</evidence>